<dbReference type="Gene3D" id="3.40.366.10">
    <property type="entry name" value="Malonyl-Coenzyme A Acyl Carrier Protein, domain 2"/>
    <property type="match status" value="1"/>
</dbReference>
<organism evidence="2 3">
    <name type="scientific">Rotaria magnacalcarata</name>
    <dbReference type="NCBI Taxonomy" id="392030"/>
    <lineage>
        <taxon>Eukaryota</taxon>
        <taxon>Metazoa</taxon>
        <taxon>Spiralia</taxon>
        <taxon>Gnathifera</taxon>
        <taxon>Rotifera</taxon>
        <taxon>Eurotatoria</taxon>
        <taxon>Bdelloidea</taxon>
        <taxon>Philodinida</taxon>
        <taxon>Philodinidae</taxon>
        <taxon>Rotaria</taxon>
    </lineage>
</organism>
<proteinExistence type="predicted"/>
<protein>
    <submittedName>
        <fullName evidence="2">Uncharacterized protein</fullName>
    </submittedName>
</protein>
<evidence type="ECO:0000313" key="2">
    <source>
        <dbReference type="EMBL" id="CAF4456535.1"/>
    </source>
</evidence>
<reference evidence="2" key="1">
    <citation type="submission" date="2021-02" db="EMBL/GenBank/DDBJ databases">
        <authorList>
            <person name="Nowell W R."/>
        </authorList>
    </citation>
    <scope>NUCLEOTIDE SEQUENCE</scope>
</reference>
<sequence>MGKTLYANMESFRCSIDASDLIYRECSGHSLIHDIGLFGSTNGPNPMAVYDIAYTLPALVFLQIGLVDMYRHLGVPCAA</sequence>
<dbReference type="AlphaFoldDB" id="A0A8S2WRH9"/>
<gene>
    <name evidence="1" type="ORF">SMN809_LOCUS32916</name>
    <name evidence="2" type="ORF">SMN809_LOCUS32961</name>
</gene>
<dbReference type="Proteomes" id="UP000676336">
    <property type="component" value="Unassembled WGS sequence"/>
</dbReference>
<dbReference type="GO" id="GO:0016740">
    <property type="term" value="F:transferase activity"/>
    <property type="evidence" value="ECO:0007669"/>
    <property type="project" value="InterPro"/>
</dbReference>
<feature type="non-terminal residue" evidence="2">
    <location>
        <position position="79"/>
    </location>
</feature>
<evidence type="ECO:0000313" key="3">
    <source>
        <dbReference type="Proteomes" id="UP000676336"/>
    </source>
</evidence>
<comment type="caution">
    <text evidence="2">The sequence shown here is derived from an EMBL/GenBank/DDBJ whole genome shotgun (WGS) entry which is preliminary data.</text>
</comment>
<dbReference type="EMBL" id="CAJOBI010070496">
    <property type="protein sequence ID" value="CAF4455586.1"/>
    <property type="molecule type" value="Genomic_DNA"/>
</dbReference>
<dbReference type="InterPro" id="IPR001227">
    <property type="entry name" value="Ac_transferase_dom_sf"/>
</dbReference>
<name>A0A8S2WRH9_9BILA</name>
<dbReference type="EMBL" id="CAJOBI010070669">
    <property type="protein sequence ID" value="CAF4456535.1"/>
    <property type="molecule type" value="Genomic_DNA"/>
</dbReference>
<accession>A0A8S2WRH9</accession>
<evidence type="ECO:0000313" key="1">
    <source>
        <dbReference type="EMBL" id="CAF4455586.1"/>
    </source>
</evidence>